<name>A0A0C2W8D3_9BACL</name>
<evidence type="ECO:0000256" key="1">
    <source>
        <dbReference type="ARBA" id="ARBA00022801"/>
    </source>
</evidence>
<sequence>MKKKVVFLIMFILLTAVVLGWRVDRIVISALEEWRMPLSGKVIVLDPGHGGADGGANYETILEKNLTLKITKKLRAYLEEQGAIVRMTREKDMDLASEATKGYRDRKREDLKKRLDLVNDKDNDLFISIHLNAIPQTQWSGAQTFYTTYHDDNERIARFVQHELVRHLPKNTRKAKTIDGIYVLSHAETPGVLVEAGFLSNPEERYWLLQEEYQQRIAASIYFGILRHYSEEDSLEEEL</sequence>
<dbReference type="NCBIfam" id="TIGR02883">
    <property type="entry name" value="spore_cwlD"/>
    <property type="match status" value="1"/>
</dbReference>
<dbReference type="InterPro" id="IPR050695">
    <property type="entry name" value="N-acetylmuramoyl_amidase_3"/>
</dbReference>
<dbReference type="Pfam" id="PF01520">
    <property type="entry name" value="Amidase_3"/>
    <property type="match status" value="1"/>
</dbReference>
<dbReference type="GO" id="GO:0030288">
    <property type="term" value="C:outer membrane-bounded periplasmic space"/>
    <property type="evidence" value="ECO:0007669"/>
    <property type="project" value="TreeGrafter"/>
</dbReference>
<keyword evidence="4" id="KW-1185">Reference proteome</keyword>
<dbReference type="GO" id="GO:0008745">
    <property type="term" value="F:N-acetylmuramoyl-L-alanine amidase activity"/>
    <property type="evidence" value="ECO:0007669"/>
    <property type="project" value="UniProtKB-EC"/>
</dbReference>
<protein>
    <submittedName>
        <fullName evidence="3">N-acetylmuramoyl-L-alanine amidase</fullName>
        <ecNumber evidence="3">3.5.1.28</ecNumber>
    </submittedName>
</protein>
<dbReference type="PANTHER" id="PTHR30404">
    <property type="entry name" value="N-ACETYLMURAMOYL-L-ALANINE AMIDASE"/>
    <property type="match status" value="1"/>
</dbReference>
<evidence type="ECO:0000313" key="3">
    <source>
        <dbReference type="EMBL" id="KIL52303.1"/>
    </source>
</evidence>
<dbReference type="EC" id="3.5.1.28" evidence="3"/>
<feature type="domain" description="MurNAc-LAA" evidence="2">
    <location>
        <begin position="115"/>
        <end position="226"/>
    </location>
</feature>
<keyword evidence="1 3" id="KW-0378">Hydrolase</keyword>
<dbReference type="InterPro" id="IPR014234">
    <property type="entry name" value="Spore_CwlD"/>
</dbReference>
<dbReference type="GO" id="GO:0009253">
    <property type="term" value="P:peptidoglycan catabolic process"/>
    <property type="evidence" value="ECO:0007669"/>
    <property type="project" value="InterPro"/>
</dbReference>
<comment type="caution">
    <text evidence="3">The sequence shown here is derived from an EMBL/GenBank/DDBJ whole genome shotgun (WGS) entry which is preliminary data.</text>
</comment>
<organism evidence="3 4">
    <name type="scientific">Jeotgalibacillus campisalis</name>
    <dbReference type="NCBI Taxonomy" id="220754"/>
    <lineage>
        <taxon>Bacteria</taxon>
        <taxon>Bacillati</taxon>
        <taxon>Bacillota</taxon>
        <taxon>Bacilli</taxon>
        <taxon>Bacillales</taxon>
        <taxon>Caryophanaceae</taxon>
        <taxon>Jeotgalibacillus</taxon>
    </lineage>
</organism>
<dbReference type="Gene3D" id="3.40.630.40">
    <property type="entry name" value="Zn-dependent exopeptidases"/>
    <property type="match status" value="1"/>
</dbReference>
<dbReference type="SMART" id="SM00646">
    <property type="entry name" value="Ami_3"/>
    <property type="match status" value="1"/>
</dbReference>
<dbReference type="RefSeq" id="WP_041054881.1">
    <property type="nucleotide sequence ID" value="NZ_JXRR01000006.1"/>
</dbReference>
<dbReference type="OrthoDB" id="9806267at2"/>
<dbReference type="CDD" id="cd02696">
    <property type="entry name" value="MurNAc-LAA"/>
    <property type="match status" value="1"/>
</dbReference>
<accession>A0A0C2W8D3</accession>
<evidence type="ECO:0000313" key="4">
    <source>
        <dbReference type="Proteomes" id="UP000031972"/>
    </source>
</evidence>
<reference evidence="3 4" key="1">
    <citation type="submission" date="2015-01" db="EMBL/GenBank/DDBJ databases">
        <title>Jeotgalibacillus campisalis genome sequencing.</title>
        <authorList>
            <person name="Goh K.M."/>
            <person name="Chan K.-G."/>
            <person name="Yaakop A.S."/>
            <person name="Ee R."/>
            <person name="Gan H.M."/>
            <person name="Chan C.S."/>
        </authorList>
    </citation>
    <scope>NUCLEOTIDE SEQUENCE [LARGE SCALE GENOMIC DNA]</scope>
    <source>
        <strain evidence="3 4">SF-57</strain>
    </source>
</reference>
<proteinExistence type="predicted"/>
<dbReference type="PANTHER" id="PTHR30404:SF0">
    <property type="entry name" value="N-ACETYLMURAMOYL-L-ALANINE AMIDASE AMIC"/>
    <property type="match status" value="1"/>
</dbReference>
<evidence type="ECO:0000259" key="2">
    <source>
        <dbReference type="SMART" id="SM00646"/>
    </source>
</evidence>
<dbReference type="AlphaFoldDB" id="A0A0C2W8D3"/>
<dbReference type="Proteomes" id="UP000031972">
    <property type="component" value="Unassembled WGS sequence"/>
</dbReference>
<dbReference type="InterPro" id="IPR002508">
    <property type="entry name" value="MurNAc-LAA_cat"/>
</dbReference>
<gene>
    <name evidence="3" type="ORF">KR50_06780</name>
</gene>
<dbReference type="PATRIC" id="fig|220754.4.peg.696"/>
<dbReference type="SUPFAM" id="SSF53187">
    <property type="entry name" value="Zn-dependent exopeptidases"/>
    <property type="match status" value="1"/>
</dbReference>
<dbReference type="EMBL" id="JXRR01000006">
    <property type="protein sequence ID" value="KIL52303.1"/>
    <property type="molecule type" value="Genomic_DNA"/>
</dbReference>